<organism evidence="2 3">
    <name type="scientific">Rhizoctonia solani 123E</name>
    <dbReference type="NCBI Taxonomy" id="1423351"/>
    <lineage>
        <taxon>Eukaryota</taxon>
        <taxon>Fungi</taxon>
        <taxon>Dikarya</taxon>
        <taxon>Basidiomycota</taxon>
        <taxon>Agaricomycotina</taxon>
        <taxon>Agaricomycetes</taxon>
        <taxon>Cantharellales</taxon>
        <taxon>Ceratobasidiaceae</taxon>
        <taxon>Rhizoctonia</taxon>
    </lineage>
</organism>
<sequence length="249" mass="27793">MSAELFDYIHAVKPSLSDEKRAKVSMLLTHYITLARASDRHVNMHDILTASGESFVRKVLRNMPLVRTLAFALKVDMTCKHDDGAIPKGLRRLCEQYNIDVEACASRHKKPESARSELWDLVVFVRVALAVMAALHEVTLRELDESYHGHRPAGYKPERKWLGLGVEHVTAPVRARDILRAKASRAAFTVVSKSMSGPIRMTKQTSADPSMSSGSSGSKYSSYKHRVAPYPTSAQPRECTPRSRPRPGI</sequence>
<name>A0A074RQ50_9AGAM</name>
<evidence type="ECO:0000313" key="2">
    <source>
        <dbReference type="EMBL" id="KEP46783.1"/>
    </source>
</evidence>
<keyword evidence="3" id="KW-1185">Reference proteome</keyword>
<reference evidence="2 3" key="1">
    <citation type="submission" date="2013-12" db="EMBL/GenBank/DDBJ databases">
        <authorList>
            <person name="Cubeta M."/>
            <person name="Pakala S."/>
            <person name="Fedorova N."/>
            <person name="Thomas E."/>
            <person name="Dean R."/>
            <person name="Jabaji S."/>
            <person name="Neate S."/>
            <person name="Toda T."/>
            <person name="Tavantzis S."/>
            <person name="Vilgalys R."/>
            <person name="Bharathan N."/>
            <person name="Pakala S."/>
            <person name="Losada L.S."/>
            <person name="Zafar N."/>
            <person name="Nierman W."/>
        </authorList>
    </citation>
    <scope>NUCLEOTIDE SEQUENCE [LARGE SCALE GENOMIC DNA]</scope>
    <source>
        <strain evidence="2 3">123E</strain>
    </source>
</reference>
<feature type="compositionally biased region" description="Low complexity" evidence="1">
    <location>
        <begin position="212"/>
        <end position="221"/>
    </location>
</feature>
<proteinExistence type="predicted"/>
<comment type="caution">
    <text evidence="2">The sequence shown here is derived from an EMBL/GenBank/DDBJ whole genome shotgun (WGS) entry which is preliminary data.</text>
</comment>
<dbReference type="AlphaFoldDB" id="A0A074RQ50"/>
<gene>
    <name evidence="2" type="ORF">V565_181780</name>
</gene>
<dbReference type="HOGENOM" id="CLU_097651_0_0_1"/>
<evidence type="ECO:0000313" key="3">
    <source>
        <dbReference type="Proteomes" id="UP000027456"/>
    </source>
</evidence>
<dbReference type="Proteomes" id="UP000027456">
    <property type="component" value="Unassembled WGS sequence"/>
</dbReference>
<dbReference type="EMBL" id="AZST01000954">
    <property type="protein sequence ID" value="KEP46783.1"/>
    <property type="molecule type" value="Genomic_DNA"/>
</dbReference>
<feature type="compositionally biased region" description="Polar residues" evidence="1">
    <location>
        <begin position="202"/>
        <end position="211"/>
    </location>
</feature>
<feature type="region of interest" description="Disordered" evidence="1">
    <location>
        <begin position="199"/>
        <end position="249"/>
    </location>
</feature>
<dbReference type="OrthoDB" id="3228390at2759"/>
<accession>A0A074RQ50</accession>
<evidence type="ECO:0000256" key="1">
    <source>
        <dbReference type="SAM" id="MobiDB-lite"/>
    </source>
</evidence>
<protein>
    <submittedName>
        <fullName evidence="2">Uncharacterized protein</fullName>
    </submittedName>
</protein>